<gene>
    <name evidence="1" type="primary">Dusp14</name>
    <name evidence="1" type="ORF">SNAT2548_LOCUS2188</name>
</gene>
<evidence type="ECO:0000313" key="2">
    <source>
        <dbReference type="Proteomes" id="UP000604046"/>
    </source>
</evidence>
<dbReference type="Proteomes" id="UP000604046">
    <property type="component" value="Unassembled WGS sequence"/>
</dbReference>
<comment type="caution">
    <text evidence="1">The sequence shown here is derived from an EMBL/GenBank/DDBJ whole genome shotgun (WGS) entry which is preliminary data.</text>
</comment>
<dbReference type="AlphaFoldDB" id="A0A812HXK8"/>
<proteinExistence type="predicted"/>
<dbReference type="OrthoDB" id="10252009at2759"/>
<name>A0A812HXK8_9DINO</name>
<dbReference type="EMBL" id="CAJNDS010000122">
    <property type="protein sequence ID" value="CAE6966036.1"/>
    <property type="molecule type" value="Genomic_DNA"/>
</dbReference>
<protein>
    <submittedName>
        <fullName evidence="1">Dusp14 protein</fullName>
    </submittedName>
</protein>
<organism evidence="1 2">
    <name type="scientific">Symbiodinium natans</name>
    <dbReference type="NCBI Taxonomy" id="878477"/>
    <lineage>
        <taxon>Eukaryota</taxon>
        <taxon>Sar</taxon>
        <taxon>Alveolata</taxon>
        <taxon>Dinophyceae</taxon>
        <taxon>Suessiales</taxon>
        <taxon>Symbiodiniaceae</taxon>
        <taxon>Symbiodinium</taxon>
    </lineage>
</organism>
<keyword evidence="2" id="KW-1185">Reference proteome</keyword>
<accession>A0A812HXK8</accession>
<reference evidence="1" key="1">
    <citation type="submission" date="2021-02" db="EMBL/GenBank/DDBJ databases">
        <authorList>
            <person name="Dougan E. K."/>
            <person name="Rhodes N."/>
            <person name="Thang M."/>
            <person name="Chan C."/>
        </authorList>
    </citation>
    <scope>NUCLEOTIDE SEQUENCE</scope>
</reference>
<evidence type="ECO:0000313" key="1">
    <source>
        <dbReference type="EMBL" id="CAE6966036.1"/>
    </source>
</evidence>
<sequence>MWAAGCVTSVASFRLCHSLAEIGYTSFFSVARALGSWRRLVELDQMGRVKRQILGMVTQAVVNDMPDLYEGRSGRSCMRQLLDFYKFATDHTASRHDFWSFYAHLQEAAGDDSGALDSRLRQNRALQARLWDENDPEIFSEYLQDLLECLDIIDSTLDDPATKDASKAQVQPFVYLARDAAKRLAAKLEVTVQEPPWKPAVAKLQSMASKADGRLAKLER</sequence>